<dbReference type="EC" id="3.4.24.-" evidence="8"/>
<feature type="domain" description="Peptidase M10 metallopeptidase" evidence="7">
    <location>
        <begin position="259"/>
        <end position="347"/>
    </location>
</feature>
<name>A0ABW2QAG5_9MICO</name>
<dbReference type="EMBL" id="JBHTCQ010000003">
    <property type="protein sequence ID" value="MFC7406488.1"/>
    <property type="molecule type" value="Genomic_DNA"/>
</dbReference>
<sequence>MGRGRAGAVVAAAAVVGSLGIGTQATAETSAAPDCPETGVVTIEAVVDGLDALDCDLAGTRLDAGGFGVPVPEAGETVTVSLLTDDGTSPSLELSVADDGLVTAVLETTGTTPLGRTVERLQAGAAPDRVEVVDLSADASAHADDVSAQAVGRCRLTDNNRLSYRWTTPATWRLNVERVPNGVTRTQWTSATRNAVTTIENARNNCGMSVNPTLDLRMPGTTAVDADIDGASNACTARDGRSVIDGGHLTGSVLGLTCAWSSSGRVIEADVRIDRSERRWVTSVSGCRGSRFHVGSTLAHELGHAVGLGHVTERGGSDLTMSPSMPPCNASSASLGRGDVLGLRSHY</sequence>
<feature type="chain" id="PRO_5045850607" evidence="6">
    <location>
        <begin position="28"/>
        <end position="347"/>
    </location>
</feature>
<evidence type="ECO:0000256" key="1">
    <source>
        <dbReference type="ARBA" id="ARBA00022670"/>
    </source>
</evidence>
<evidence type="ECO:0000256" key="4">
    <source>
        <dbReference type="ARBA" id="ARBA00022833"/>
    </source>
</evidence>
<evidence type="ECO:0000256" key="6">
    <source>
        <dbReference type="SAM" id="SignalP"/>
    </source>
</evidence>
<feature type="region of interest" description="Disordered" evidence="5">
    <location>
        <begin position="314"/>
        <end position="333"/>
    </location>
</feature>
<keyword evidence="2" id="KW-0479">Metal-binding</keyword>
<keyword evidence="9" id="KW-1185">Reference proteome</keyword>
<dbReference type="RefSeq" id="WP_382395928.1">
    <property type="nucleotide sequence ID" value="NZ_JBHTCQ010000003.1"/>
</dbReference>
<evidence type="ECO:0000256" key="5">
    <source>
        <dbReference type="SAM" id="MobiDB-lite"/>
    </source>
</evidence>
<keyword evidence="8" id="KW-0482">Metalloprotease</keyword>
<dbReference type="Pfam" id="PF00413">
    <property type="entry name" value="Peptidase_M10"/>
    <property type="match status" value="1"/>
</dbReference>
<keyword evidence="3 8" id="KW-0378">Hydrolase</keyword>
<dbReference type="SUPFAM" id="SSF55486">
    <property type="entry name" value="Metalloproteases ('zincins'), catalytic domain"/>
    <property type="match status" value="1"/>
</dbReference>
<accession>A0ABW2QAG5</accession>
<evidence type="ECO:0000313" key="8">
    <source>
        <dbReference type="EMBL" id="MFC7406488.1"/>
    </source>
</evidence>
<keyword evidence="6" id="KW-0732">Signal</keyword>
<evidence type="ECO:0000256" key="2">
    <source>
        <dbReference type="ARBA" id="ARBA00022723"/>
    </source>
</evidence>
<keyword evidence="4" id="KW-0862">Zinc</keyword>
<dbReference type="InterPro" id="IPR024079">
    <property type="entry name" value="MetalloPept_cat_dom_sf"/>
</dbReference>
<gene>
    <name evidence="8" type="ORF">ACFQQL_15320</name>
</gene>
<comment type="caution">
    <text evidence="8">The sequence shown here is derived from an EMBL/GenBank/DDBJ whole genome shotgun (WGS) entry which is preliminary data.</text>
</comment>
<dbReference type="Gene3D" id="3.40.390.10">
    <property type="entry name" value="Collagenase (Catalytic Domain)"/>
    <property type="match status" value="1"/>
</dbReference>
<dbReference type="Proteomes" id="UP001596455">
    <property type="component" value="Unassembled WGS sequence"/>
</dbReference>
<dbReference type="InterPro" id="IPR001818">
    <property type="entry name" value="Pept_M10_metallopeptidase"/>
</dbReference>
<organism evidence="8 9">
    <name type="scientific">Georgenia alba</name>
    <dbReference type="NCBI Taxonomy" id="2233858"/>
    <lineage>
        <taxon>Bacteria</taxon>
        <taxon>Bacillati</taxon>
        <taxon>Actinomycetota</taxon>
        <taxon>Actinomycetes</taxon>
        <taxon>Micrococcales</taxon>
        <taxon>Bogoriellaceae</taxon>
        <taxon>Georgenia</taxon>
    </lineage>
</organism>
<evidence type="ECO:0000313" key="9">
    <source>
        <dbReference type="Proteomes" id="UP001596455"/>
    </source>
</evidence>
<feature type="compositionally biased region" description="Polar residues" evidence="5">
    <location>
        <begin position="319"/>
        <end position="333"/>
    </location>
</feature>
<feature type="signal peptide" evidence="6">
    <location>
        <begin position="1"/>
        <end position="27"/>
    </location>
</feature>
<dbReference type="GO" id="GO:0008237">
    <property type="term" value="F:metallopeptidase activity"/>
    <property type="evidence" value="ECO:0007669"/>
    <property type="project" value="UniProtKB-KW"/>
</dbReference>
<evidence type="ECO:0000259" key="7">
    <source>
        <dbReference type="Pfam" id="PF00413"/>
    </source>
</evidence>
<proteinExistence type="predicted"/>
<protein>
    <submittedName>
        <fullName evidence="8">Matrixin family metalloprotease</fullName>
        <ecNumber evidence="8">3.4.24.-</ecNumber>
    </submittedName>
</protein>
<evidence type="ECO:0000256" key="3">
    <source>
        <dbReference type="ARBA" id="ARBA00022801"/>
    </source>
</evidence>
<reference evidence="9" key="1">
    <citation type="journal article" date="2019" name="Int. J. Syst. Evol. Microbiol.">
        <title>The Global Catalogue of Microorganisms (GCM) 10K type strain sequencing project: providing services to taxonomists for standard genome sequencing and annotation.</title>
        <authorList>
            <consortium name="The Broad Institute Genomics Platform"/>
            <consortium name="The Broad Institute Genome Sequencing Center for Infectious Disease"/>
            <person name="Wu L."/>
            <person name="Ma J."/>
        </authorList>
    </citation>
    <scope>NUCLEOTIDE SEQUENCE [LARGE SCALE GENOMIC DNA]</scope>
    <source>
        <strain evidence="9">JCM 1490</strain>
    </source>
</reference>
<keyword evidence="1" id="KW-0645">Protease</keyword>